<dbReference type="RefSeq" id="WP_255805687.1">
    <property type="nucleotide sequence ID" value="NZ_CP038802.1"/>
</dbReference>
<proteinExistence type="predicted"/>
<organism evidence="1 2">
    <name type="scientific">Treponema putidum</name>
    <dbReference type="NCBI Taxonomy" id="221027"/>
    <lineage>
        <taxon>Bacteria</taxon>
        <taxon>Pseudomonadati</taxon>
        <taxon>Spirochaetota</taxon>
        <taxon>Spirochaetia</taxon>
        <taxon>Spirochaetales</taxon>
        <taxon>Treponemataceae</taxon>
        <taxon>Treponema</taxon>
    </lineage>
</organism>
<protein>
    <submittedName>
        <fullName evidence="1">Uncharacterized protein</fullName>
    </submittedName>
</protein>
<accession>A0ABY5HSV9</accession>
<dbReference type="EMBL" id="CP038802">
    <property type="protein sequence ID" value="UTY27659.1"/>
    <property type="molecule type" value="Genomic_DNA"/>
</dbReference>
<sequence length="225" mass="25516">MSSFNEAEHPRDERGRFTGNGFFYTEEERLEAAKTFSILNRVLETGRSVSVYNAELGEIIVDVGNTGKSGYGIRHIIEQRYKKDGKNIDEITALLYLVMGALKDGKVRLQSLLQNSNGSMTKHYEIEKNGILAYVSSQRFGKEEHFLLTGFDSNKKQKEAQDAIQTVIARYSYTPEYSGIRKQVGAVIASLNILSDKNELLSSIKKAISKIEFKMIKWQLKERFG</sequence>
<evidence type="ECO:0000313" key="1">
    <source>
        <dbReference type="EMBL" id="UTY27659.1"/>
    </source>
</evidence>
<gene>
    <name evidence="1" type="ORF">E4N76_00660</name>
</gene>
<keyword evidence="2" id="KW-1185">Reference proteome</keyword>
<evidence type="ECO:0000313" key="2">
    <source>
        <dbReference type="Proteomes" id="UP001059401"/>
    </source>
</evidence>
<reference evidence="1" key="1">
    <citation type="submission" date="2019-04" db="EMBL/GenBank/DDBJ databases">
        <title>Whole genome sequencing of oral phylogroup 2 treponemes.</title>
        <authorList>
            <person name="Chan Y."/>
            <person name="Zeng H.H."/>
            <person name="Yu X.L."/>
            <person name="Leung W.K."/>
            <person name="Watt R.M."/>
        </authorList>
    </citation>
    <scope>NUCLEOTIDE SEQUENCE</scope>
    <source>
        <strain evidence="1">OMZ 847</strain>
    </source>
</reference>
<dbReference type="Proteomes" id="UP001059401">
    <property type="component" value="Chromosome"/>
</dbReference>
<name>A0ABY5HSV9_9SPIR</name>